<organism evidence="1 2">
    <name type="scientific">Trichostrongylus colubriformis</name>
    <name type="common">Black scour worm</name>
    <dbReference type="NCBI Taxonomy" id="6319"/>
    <lineage>
        <taxon>Eukaryota</taxon>
        <taxon>Metazoa</taxon>
        <taxon>Ecdysozoa</taxon>
        <taxon>Nematoda</taxon>
        <taxon>Chromadorea</taxon>
        <taxon>Rhabditida</taxon>
        <taxon>Rhabditina</taxon>
        <taxon>Rhabditomorpha</taxon>
        <taxon>Strongyloidea</taxon>
        <taxon>Trichostrongylidae</taxon>
        <taxon>Trichostrongylus</taxon>
    </lineage>
</organism>
<evidence type="ECO:0000313" key="2">
    <source>
        <dbReference type="Proteomes" id="UP001331761"/>
    </source>
</evidence>
<comment type="caution">
    <text evidence="1">The sequence shown here is derived from an EMBL/GenBank/DDBJ whole genome shotgun (WGS) entry which is preliminary data.</text>
</comment>
<reference evidence="1 2" key="1">
    <citation type="submission" date="2019-10" db="EMBL/GenBank/DDBJ databases">
        <title>Assembly and Annotation for the nematode Trichostrongylus colubriformis.</title>
        <authorList>
            <person name="Martin J."/>
        </authorList>
    </citation>
    <scope>NUCLEOTIDE SEQUENCE [LARGE SCALE GENOMIC DNA]</scope>
    <source>
        <strain evidence="1">G859</strain>
        <tissue evidence="1">Whole worm</tissue>
    </source>
</reference>
<dbReference type="Proteomes" id="UP001331761">
    <property type="component" value="Unassembled WGS sequence"/>
</dbReference>
<proteinExistence type="predicted"/>
<protein>
    <submittedName>
        <fullName evidence="1">Uncharacterized protein</fullName>
    </submittedName>
</protein>
<name>A0AAN8IHB4_TRICO</name>
<keyword evidence="2" id="KW-1185">Reference proteome</keyword>
<sequence>MAALFKNQQLMQHFFGDTYDAVSVNSSVSQLYYIQLRDPLTGQEVMLHNTVQYSVYIPLTNYQSSHYYACLLFVGYWKENCNTSSFATQIDGVPHILCSCSASGLLSVFITNPPVPVGYPGFNEIRMSFVLDSPYPASSIQLNVFKSRLASASGVDERRFVKGSSVILSKNTSLITLTLRPPFRITQMSNSYAIQAIQRAVEDGSGFTAYNSVAVLQSTFEVIKRGQFRDHAIKDF</sequence>
<accession>A0AAN8IHB4</accession>
<gene>
    <name evidence="1" type="ORF">GCK32_016591</name>
</gene>
<dbReference type="AlphaFoldDB" id="A0AAN8IHB4"/>
<dbReference type="EMBL" id="WIXE01020251">
    <property type="protein sequence ID" value="KAK5969362.1"/>
    <property type="molecule type" value="Genomic_DNA"/>
</dbReference>
<evidence type="ECO:0000313" key="1">
    <source>
        <dbReference type="EMBL" id="KAK5969362.1"/>
    </source>
</evidence>